<dbReference type="Proteomes" id="UP000078541">
    <property type="component" value="Unassembled WGS sequence"/>
</dbReference>
<dbReference type="EMBL" id="KQ981682">
    <property type="protein sequence ID" value="KYN38065.1"/>
    <property type="molecule type" value="Genomic_DNA"/>
</dbReference>
<accession>A0A151JVQ6</accession>
<evidence type="ECO:0000313" key="1">
    <source>
        <dbReference type="EMBL" id="KYN38065.1"/>
    </source>
</evidence>
<evidence type="ECO:0000313" key="2">
    <source>
        <dbReference type="Proteomes" id="UP000078541"/>
    </source>
</evidence>
<sequence length="84" mass="9878">MLYLYVYIYMQASNPSSLKFPKERSFSSGNFRTIFGTINYAFSARCTARSCYKENSSDIFTFTFELARMLERSDRNKNEKMCTT</sequence>
<organism evidence="1 2">
    <name type="scientific">Trachymyrmex septentrionalis</name>
    <dbReference type="NCBI Taxonomy" id="34720"/>
    <lineage>
        <taxon>Eukaryota</taxon>
        <taxon>Metazoa</taxon>
        <taxon>Ecdysozoa</taxon>
        <taxon>Arthropoda</taxon>
        <taxon>Hexapoda</taxon>
        <taxon>Insecta</taxon>
        <taxon>Pterygota</taxon>
        <taxon>Neoptera</taxon>
        <taxon>Endopterygota</taxon>
        <taxon>Hymenoptera</taxon>
        <taxon>Apocrita</taxon>
        <taxon>Aculeata</taxon>
        <taxon>Formicoidea</taxon>
        <taxon>Formicidae</taxon>
        <taxon>Myrmicinae</taxon>
        <taxon>Trachymyrmex</taxon>
    </lineage>
</organism>
<protein>
    <submittedName>
        <fullName evidence="1">Uncharacterized protein</fullName>
    </submittedName>
</protein>
<name>A0A151JVQ6_9HYME</name>
<reference evidence="1 2" key="1">
    <citation type="submission" date="2016-03" db="EMBL/GenBank/DDBJ databases">
        <title>Trachymyrmex septentrionalis WGS genome.</title>
        <authorList>
            <person name="Nygaard S."/>
            <person name="Hu H."/>
            <person name="Boomsma J."/>
            <person name="Zhang G."/>
        </authorList>
    </citation>
    <scope>NUCLEOTIDE SEQUENCE [LARGE SCALE GENOMIC DNA]</scope>
    <source>
        <strain evidence="1">Tsep2-gDNA-1</strain>
        <tissue evidence="1">Whole body</tissue>
    </source>
</reference>
<gene>
    <name evidence="1" type="ORF">ALC56_07559</name>
</gene>
<proteinExistence type="predicted"/>
<keyword evidence="2" id="KW-1185">Reference proteome</keyword>
<dbReference type="AlphaFoldDB" id="A0A151JVQ6"/>